<dbReference type="OrthoDB" id="3861504at2759"/>
<reference evidence="1 2" key="1">
    <citation type="journal article" date="2018" name="BMC Genomics">
        <title>Genomic evidence for intraspecific hybridization in a clonal and extremely halotolerant yeast.</title>
        <authorList>
            <person name="Gostincar C."/>
            <person name="Stajich J.E."/>
            <person name="Zupancic J."/>
            <person name="Zalar P."/>
            <person name="Gunde-Cimerman N."/>
        </authorList>
    </citation>
    <scope>NUCLEOTIDE SEQUENCE [LARGE SCALE GENOMIC DNA]</scope>
    <source>
        <strain evidence="1 2">EXF-151</strain>
    </source>
</reference>
<sequence>MVKCDSCGANVDLAKGSNMGHCATCNNIVEVKEQPQQQSQDASGKAGADGA</sequence>
<organism evidence="1 2">
    <name type="scientific">Hortaea werneckii</name>
    <name type="common">Black yeast</name>
    <name type="synonym">Cladosporium werneckii</name>
    <dbReference type="NCBI Taxonomy" id="91943"/>
    <lineage>
        <taxon>Eukaryota</taxon>
        <taxon>Fungi</taxon>
        <taxon>Dikarya</taxon>
        <taxon>Ascomycota</taxon>
        <taxon>Pezizomycotina</taxon>
        <taxon>Dothideomycetes</taxon>
        <taxon>Dothideomycetidae</taxon>
        <taxon>Mycosphaerellales</taxon>
        <taxon>Teratosphaeriaceae</taxon>
        <taxon>Hortaea</taxon>
    </lineage>
</organism>
<evidence type="ECO:0000313" key="1">
    <source>
        <dbReference type="EMBL" id="RMY56866.1"/>
    </source>
</evidence>
<gene>
    <name evidence="1" type="ORF">D0865_03422</name>
</gene>
<evidence type="ECO:0000313" key="2">
    <source>
        <dbReference type="Proteomes" id="UP000270230"/>
    </source>
</evidence>
<name>A0A3M7CZ10_HORWE</name>
<proteinExistence type="predicted"/>
<protein>
    <submittedName>
        <fullName evidence="1">Uncharacterized protein</fullName>
    </submittedName>
</protein>
<dbReference type="Proteomes" id="UP000270230">
    <property type="component" value="Unassembled WGS sequence"/>
</dbReference>
<dbReference type="AlphaFoldDB" id="A0A3M7CZ10"/>
<accession>A0A3M7CZ10</accession>
<comment type="caution">
    <text evidence="1">The sequence shown here is derived from an EMBL/GenBank/DDBJ whole genome shotgun (WGS) entry which is preliminary data.</text>
</comment>
<dbReference type="EMBL" id="QWIN01000189">
    <property type="protein sequence ID" value="RMY56866.1"/>
    <property type="molecule type" value="Genomic_DNA"/>
</dbReference>